<evidence type="ECO:0000259" key="2">
    <source>
        <dbReference type="Pfam" id="PF00462"/>
    </source>
</evidence>
<organism evidence="3 4">
    <name type="scientific">Hermetia illucens</name>
    <name type="common">Black soldier fly</name>
    <dbReference type="NCBI Taxonomy" id="343691"/>
    <lineage>
        <taxon>Eukaryota</taxon>
        <taxon>Metazoa</taxon>
        <taxon>Ecdysozoa</taxon>
        <taxon>Arthropoda</taxon>
        <taxon>Hexapoda</taxon>
        <taxon>Insecta</taxon>
        <taxon>Pterygota</taxon>
        <taxon>Neoptera</taxon>
        <taxon>Endopterygota</taxon>
        <taxon>Diptera</taxon>
        <taxon>Brachycera</taxon>
        <taxon>Stratiomyomorpha</taxon>
        <taxon>Stratiomyidae</taxon>
        <taxon>Hermetiinae</taxon>
        <taxon>Hermetia</taxon>
    </lineage>
</organism>
<dbReference type="Pfam" id="PF00462">
    <property type="entry name" value="Glutaredoxin"/>
    <property type="match status" value="1"/>
</dbReference>
<dbReference type="PRINTS" id="PR00160">
    <property type="entry name" value="GLUTAREDOXIN"/>
</dbReference>
<dbReference type="OMA" id="LTTIFYC"/>
<keyword evidence="1" id="KW-0732">Signal</keyword>
<dbReference type="InterPro" id="IPR014025">
    <property type="entry name" value="Glutaredoxin_subgr"/>
</dbReference>
<dbReference type="GO" id="GO:0005737">
    <property type="term" value="C:cytoplasm"/>
    <property type="evidence" value="ECO:0007669"/>
    <property type="project" value="TreeGrafter"/>
</dbReference>
<dbReference type="OrthoDB" id="8194394at2759"/>
<dbReference type="PROSITE" id="PS51354">
    <property type="entry name" value="GLUTAREDOXIN_2"/>
    <property type="match status" value="1"/>
</dbReference>
<reference evidence="3 4" key="1">
    <citation type="submission" date="2020-11" db="EMBL/GenBank/DDBJ databases">
        <authorList>
            <person name="Wallbank WR R."/>
            <person name="Pardo Diaz C."/>
            <person name="Kozak K."/>
            <person name="Martin S."/>
            <person name="Jiggins C."/>
            <person name="Moest M."/>
            <person name="Warren A I."/>
            <person name="Generalovic N T."/>
            <person name="Byers J.R.P. K."/>
            <person name="Montejo-Kovacevich G."/>
            <person name="Yen C E."/>
        </authorList>
    </citation>
    <scope>NUCLEOTIDE SEQUENCE [LARGE SCALE GENOMIC DNA]</scope>
</reference>
<evidence type="ECO:0000313" key="4">
    <source>
        <dbReference type="Proteomes" id="UP000594454"/>
    </source>
</evidence>
<dbReference type="AlphaFoldDB" id="A0A7R8YPZ7"/>
<evidence type="ECO:0000256" key="1">
    <source>
        <dbReference type="SAM" id="SignalP"/>
    </source>
</evidence>
<dbReference type="InterPro" id="IPR036249">
    <property type="entry name" value="Thioredoxin-like_sf"/>
</dbReference>
<dbReference type="GO" id="GO:0015038">
    <property type="term" value="F:glutathione disulfide oxidoreductase activity"/>
    <property type="evidence" value="ECO:0007669"/>
    <property type="project" value="TreeGrafter"/>
</dbReference>
<dbReference type="InParanoid" id="A0A7R8YPZ7"/>
<proteinExistence type="predicted"/>
<sequence>MVKIVTTLFLLTTIFYCVQSRDNNKLIHDIIRDHEIVIFSLSFCQPCASVKNIFRDLNMKFFEFVIDHQGEDSFEILDILSLLTGRTSVPQVFINKKFVGGYKEIQEMYENGTLVNFCDCLDCECSMETY</sequence>
<dbReference type="EMBL" id="LR899010">
    <property type="protein sequence ID" value="CAD7081153.1"/>
    <property type="molecule type" value="Genomic_DNA"/>
</dbReference>
<evidence type="ECO:0000313" key="3">
    <source>
        <dbReference type="EMBL" id="CAD7081153.1"/>
    </source>
</evidence>
<feature type="chain" id="PRO_5031486391" description="Glutaredoxin domain-containing protein" evidence="1">
    <location>
        <begin position="21"/>
        <end position="130"/>
    </location>
</feature>
<protein>
    <recommendedName>
        <fullName evidence="2">Glutaredoxin domain-containing protein</fullName>
    </recommendedName>
</protein>
<feature type="signal peptide" evidence="1">
    <location>
        <begin position="1"/>
        <end position="20"/>
    </location>
</feature>
<feature type="domain" description="Glutaredoxin" evidence="2">
    <location>
        <begin position="36"/>
        <end position="99"/>
    </location>
</feature>
<dbReference type="PANTHER" id="PTHR45694">
    <property type="entry name" value="GLUTAREDOXIN 2"/>
    <property type="match status" value="1"/>
</dbReference>
<dbReference type="InterPro" id="IPR002109">
    <property type="entry name" value="Glutaredoxin"/>
</dbReference>
<dbReference type="PANTHER" id="PTHR45694:SF18">
    <property type="entry name" value="GLUTAREDOXIN-1-RELATED"/>
    <property type="match status" value="1"/>
</dbReference>
<keyword evidence="4" id="KW-1185">Reference proteome</keyword>
<accession>A0A7R8YPZ7</accession>
<dbReference type="Gene3D" id="3.40.30.10">
    <property type="entry name" value="Glutaredoxin"/>
    <property type="match status" value="1"/>
</dbReference>
<dbReference type="SUPFAM" id="SSF52833">
    <property type="entry name" value="Thioredoxin-like"/>
    <property type="match status" value="1"/>
</dbReference>
<gene>
    <name evidence="3" type="ORF">HERILL_LOCUS4274</name>
</gene>
<dbReference type="Proteomes" id="UP000594454">
    <property type="component" value="Chromosome 2"/>
</dbReference>
<name>A0A7R8YPZ7_HERIL</name>
<dbReference type="GO" id="GO:0034599">
    <property type="term" value="P:cellular response to oxidative stress"/>
    <property type="evidence" value="ECO:0007669"/>
    <property type="project" value="TreeGrafter"/>
</dbReference>